<comment type="caution">
    <text evidence="9">The sequence shown here is derived from an EMBL/GenBank/DDBJ whole genome shotgun (WGS) entry which is preliminary data.</text>
</comment>
<evidence type="ECO:0000256" key="2">
    <source>
        <dbReference type="ARBA" id="ARBA00022475"/>
    </source>
</evidence>
<proteinExistence type="predicted"/>
<feature type="transmembrane region" description="Helical" evidence="7">
    <location>
        <begin position="107"/>
        <end position="126"/>
    </location>
</feature>
<dbReference type="Pfam" id="PF07690">
    <property type="entry name" value="MFS_1"/>
    <property type="match status" value="1"/>
</dbReference>
<keyword evidence="2" id="KW-1003">Cell membrane</keyword>
<dbReference type="AlphaFoldDB" id="A0AAP4F7D2"/>
<sequence length="451" mass="47895">MADKNPFHVKDYRRWFVGETLLSVSAGMGLATMLLAVEIFDSVATAGLFFSVVSLLGILGSAVGGSLADSVQRRSLFKVFSPVVIICSLGIAITVSGYFYANWTTQAAVVAISSFVLISSAITGVLDPVMDAALKNVISPEQFPRAVGAAEARESTISIAASPVSGALYSVLAPAPFVVQFFCNLGFYINALAIRTPLGPNKEKGVGLGDEEQTETHDSPPTGWRRNLTTKLSGGYGPAWRFLRERNALFRILLSAPLINLFVFGTFSWTTFYLSDAGEPGWLIGLVMAGFSISSLLGSALVPWLTDRYSPGLLVVVGLGSMLVFFAVFLFLAASPWVMLVVSLACMLPSTALNAALFGHVFAVTPQDLQGRVMAIFIVVSSAISVVVPTLAGTMVESGTRFWFAAVVIGTGIVGWLLLAGSREVRAMRNEEPDGDNGGGDTGDHEDPENL</sequence>
<reference evidence="9" key="1">
    <citation type="submission" date="2023-05" db="EMBL/GenBank/DDBJ databases">
        <title>Metabolic capabilities are highly conserved among human nasal-associated Corynebacterium species in pangenomic analyses.</title>
        <authorList>
            <person name="Tran T.H."/>
            <person name="Roberts A.Q."/>
            <person name="Escapa I.F."/>
            <person name="Gao W."/>
            <person name="Conlan S."/>
            <person name="Kong H."/>
            <person name="Segre J.A."/>
            <person name="Kelly M.S."/>
            <person name="Lemon K.P."/>
        </authorList>
    </citation>
    <scope>NUCLEOTIDE SEQUENCE</scope>
    <source>
        <strain evidence="9">KPL2654</strain>
    </source>
</reference>
<gene>
    <name evidence="9" type="ORF">QPX54_10075</name>
</gene>
<accession>A0AAP4F7D2</accession>
<evidence type="ECO:0000313" key="10">
    <source>
        <dbReference type="Proteomes" id="UP001226160"/>
    </source>
</evidence>
<evidence type="ECO:0000256" key="4">
    <source>
        <dbReference type="ARBA" id="ARBA00022989"/>
    </source>
</evidence>
<feature type="transmembrane region" description="Helical" evidence="7">
    <location>
        <begin position="46"/>
        <end position="67"/>
    </location>
</feature>
<name>A0AAP4F7D2_9CORY</name>
<feature type="transmembrane region" description="Helical" evidence="7">
    <location>
        <begin position="312"/>
        <end position="334"/>
    </location>
</feature>
<dbReference type="Proteomes" id="UP001226160">
    <property type="component" value="Unassembled WGS sequence"/>
</dbReference>
<feature type="region of interest" description="Disordered" evidence="6">
    <location>
        <begin position="429"/>
        <end position="451"/>
    </location>
</feature>
<evidence type="ECO:0000256" key="1">
    <source>
        <dbReference type="ARBA" id="ARBA00004651"/>
    </source>
</evidence>
<feature type="transmembrane region" description="Helical" evidence="7">
    <location>
        <begin position="375"/>
        <end position="396"/>
    </location>
</feature>
<dbReference type="Gene3D" id="1.20.1250.20">
    <property type="entry name" value="MFS general substrate transporter like domains"/>
    <property type="match status" value="1"/>
</dbReference>
<feature type="transmembrane region" description="Helical" evidence="7">
    <location>
        <begin position="340"/>
        <end position="363"/>
    </location>
</feature>
<comment type="subcellular location">
    <subcellularLocation>
        <location evidence="1">Cell membrane</location>
        <topology evidence="1">Multi-pass membrane protein</topology>
    </subcellularLocation>
</comment>
<feature type="transmembrane region" description="Helical" evidence="7">
    <location>
        <begin position="282"/>
        <end position="305"/>
    </location>
</feature>
<feature type="transmembrane region" description="Helical" evidence="7">
    <location>
        <begin position="402"/>
        <end position="420"/>
    </location>
</feature>
<dbReference type="InterPro" id="IPR011701">
    <property type="entry name" value="MFS"/>
</dbReference>
<evidence type="ECO:0000256" key="5">
    <source>
        <dbReference type="ARBA" id="ARBA00023136"/>
    </source>
</evidence>
<dbReference type="GO" id="GO:0022857">
    <property type="term" value="F:transmembrane transporter activity"/>
    <property type="evidence" value="ECO:0007669"/>
    <property type="project" value="InterPro"/>
</dbReference>
<evidence type="ECO:0000313" key="9">
    <source>
        <dbReference type="EMBL" id="MDK4326845.1"/>
    </source>
</evidence>
<dbReference type="GO" id="GO:0005886">
    <property type="term" value="C:plasma membrane"/>
    <property type="evidence" value="ECO:0007669"/>
    <property type="project" value="UniProtKB-SubCell"/>
</dbReference>
<organism evidence="9 10">
    <name type="scientific">Corynebacterium propinquum</name>
    <dbReference type="NCBI Taxonomy" id="43769"/>
    <lineage>
        <taxon>Bacteria</taxon>
        <taxon>Bacillati</taxon>
        <taxon>Actinomycetota</taxon>
        <taxon>Actinomycetes</taxon>
        <taxon>Mycobacteriales</taxon>
        <taxon>Corynebacteriaceae</taxon>
        <taxon>Corynebacterium</taxon>
    </lineage>
</organism>
<dbReference type="PROSITE" id="PS50850">
    <property type="entry name" value="MFS"/>
    <property type="match status" value="1"/>
</dbReference>
<protein>
    <submittedName>
        <fullName evidence="9">MFS transporter</fullName>
    </submittedName>
</protein>
<dbReference type="RefSeq" id="WP_049148645.1">
    <property type="nucleotide sequence ID" value="NZ_CABIYR010000001.1"/>
</dbReference>
<evidence type="ECO:0000259" key="8">
    <source>
        <dbReference type="PROSITE" id="PS50850"/>
    </source>
</evidence>
<feature type="transmembrane region" description="Helical" evidence="7">
    <location>
        <begin position="79"/>
        <end position="101"/>
    </location>
</feature>
<feature type="region of interest" description="Disordered" evidence="6">
    <location>
        <begin position="204"/>
        <end position="230"/>
    </location>
</feature>
<dbReference type="InterPro" id="IPR036259">
    <property type="entry name" value="MFS_trans_sf"/>
</dbReference>
<feature type="domain" description="Major facilitator superfamily (MFS) profile" evidence="8">
    <location>
        <begin position="1"/>
        <end position="424"/>
    </location>
</feature>
<feature type="transmembrane region" description="Helical" evidence="7">
    <location>
        <begin position="248"/>
        <end position="270"/>
    </location>
</feature>
<dbReference type="InterPro" id="IPR020846">
    <property type="entry name" value="MFS_dom"/>
</dbReference>
<evidence type="ECO:0000256" key="6">
    <source>
        <dbReference type="SAM" id="MobiDB-lite"/>
    </source>
</evidence>
<keyword evidence="4 7" id="KW-1133">Transmembrane helix</keyword>
<dbReference type="PANTHER" id="PTHR23513:SF11">
    <property type="entry name" value="STAPHYLOFERRIN A TRANSPORTER"/>
    <property type="match status" value="1"/>
</dbReference>
<evidence type="ECO:0000256" key="7">
    <source>
        <dbReference type="SAM" id="Phobius"/>
    </source>
</evidence>
<keyword evidence="5 7" id="KW-0472">Membrane</keyword>
<dbReference type="SUPFAM" id="SSF103473">
    <property type="entry name" value="MFS general substrate transporter"/>
    <property type="match status" value="1"/>
</dbReference>
<evidence type="ECO:0000256" key="3">
    <source>
        <dbReference type="ARBA" id="ARBA00022692"/>
    </source>
</evidence>
<dbReference type="EMBL" id="JASNVP010000010">
    <property type="protein sequence ID" value="MDK4326845.1"/>
    <property type="molecule type" value="Genomic_DNA"/>
</dbReference>
<keyword evidence="3 7" id="KW-0812">Transmembrane</keyword>
<feature type="transmembrane region" description="Helical" evidence="7">
    <location>
        <begin position="21"/>
        <end position="40"/>
    </location>
</feature>
<dbReference type="PANTHER" id="PTHR23513">
    <property type="entry name" value="INTEGRAL MEMBRANE EFFLUX PROTEIN-RELATED"/>
    <property type="match status" value="1"/>
</dbReference>